<dbReference type="PANTHER" id="PTHR35526:SF3">
    <property type="entry name" value="ANTI-SIGMA-F FACTOR RSBW"/>
    <property type="match status" value="1"/>
</dbReference>
<dbReference type="CDD" id="cd16936">
    <property type="entry name" value="HATPase_RsbW-like"/>
    <property type="match status" value="1"/>
</dbReference>
<proteinExistence type="predicted"/>
<dbReference type="RefSeq" id="WP_106189100.1">
    <property type="nucleotide sequence ID" value="NZ_PVTF01000006.1"/>
</dbReference>
<dbReference type="InterPro" id="IPR036890">
    <property type="entry name" value="HATPase_C_sf"/>
</dbReference>
<gene>
    <name evidence="1" type="ORF">CLV43_106308</name>
</gene>
<reference evidence="1 2" key="1">
    <citation type="submission" date="2018-03" db="EMBL/GenBank/DDBJ databases">
        <title>Genomic Encyclopedia of Archaeal and Bacterial Type Strains, Phase II (KMG-II): from individual species to whole genera.</title>
        <authorList>
            <person name="Goeker M."/>
        </authorList>
    </citation>
    <scope>NUCLEOTIDE SEQUENCE [LARGE SCALE GENOMIC DNA]</scope>
    <source>
        <strain evidence="1 2">DSM 44720</strain>
    </source>
</reference>
<dbReference type="SUPFAM" id="SSF55874">
    <property type="entry name" value="ATPase domain of HSP90 chaperone/DNA topoisomerase II/histidine kinase"/>
    <property type="match status" value="1"/>
</dbReference>
<name>A0A2T0T4H8_9PSEU</name>
<comment type="caution">
    <text evidence="1">The sequence shown here is derived from an EMBL/GenBank/DDBJ whole genome shotgun (WGS) entry which is preliminary data.</text>
</comment>
<evidence type="ECO:0000313" key="2">
    <source>
        <dbReference type="Proteomes" id="UP000239494"/>
    </source>
</evidence>
<dbReference type="Proteomes" id="UP000239494">
    <property type="component" value="Unassembled WGS sequence"/>
</dbReference>
<dbReference type="OrthoDB" id="3478628at2"/>
<dbReference type="AlphaFoldDB" id="A0A2T0T4H8"/>
<organism evidence="1 2">
    <name type="scientific">Umezawaea tangerina</name>
    <dbReference type="NCBI Taxonomy" id="84725"/>
    <lineage>
        <taxon>Bacteria</taxon>
        <taxon>Bacillati</taxon>
        <taxon>Actinomycetota</taxon>
        <taxon>Actinomycetes</taxon>
        <taxon>Pseudonocardiales</taxon>
        <taxon>Pseudonocardiaceae</taxon>
        <taxon>Umezawaea</taxon>
    </lineage>
</organism>
<protein>
    <recommendedName>
        <fullName evidence="3">Anti-sigma regulatory factor (Ser/Thr protein kinase)</fullName>
    </recommendedName>
</protein>
<evidence type="ECO:0000313" key="1">
    <source>
        <dbReference type="EMBL" id="PRY40567.1"/>
    </source>
</evidence>
<dbReference type="PANTHER" id="PTHR35526">
    <property type="entry name" value="ANTI-SIGMA-F FACTOR RSBW-RELATED"/>
    <property type="match status" value="1"/>
</dbReference>
<accession>A0A2T0T4H8</accession>
<keyword evidence="2" id="KW-1185">Reference proteome</keyword>
<dbReference type="EMBL" id="PVTF01000006">
    <property type="protein sequence ID" value="PRY40567.1"/>
    <property type="molecule type" value="Genomic_DNA"/>
</dbReference>
<dbReference type="InterPro" id="IPR050267">
    <property type="entry name" value="Anti-sigma-factor_SerPK"/>
</dbReference>
<dbReference type="Gene3D" id="3.30.565.10">
    <property type="entry name" value="Histidine kinase-like ATPase, C-terminal domain"/>
    <property type="match status" value="1"/>
</dbReference>
<sequence length="135" mass="15212">MRTTHRTRVDLDLDLGKHPAPPLAELRLHIRRTLGTLGADLVEDVELLTTELVSNAYDHGLRPLSARLWYPSHTNYVRIEVDDTNTHALPVVGTSRLGTFRGRGLLMVDRLAHQWGTAVRTWGKTIWAEVPYALA</sequence>
<evidence type="ECO:0008006" key="3">
    <source>
        <dbReference type="Google" id="ProtNLM"/>
    </source>
</evidence>